<evidence type="ECO:0000313" key="2">
    <source>
        <dbReference type="Proteomes" id="UP001057402"/>
    </source>
</evidence>
<proteinExistence type="predicted"/>
<evidence type="ECO:0000313" key="1">
    <source>
        <dbReference type="EMBL" id="KAI4383524.1"/>
    </source>
</evidence>
<dbReference type="Proteomes" id="UP001057402">
    <property type="component" value="Chromosome 3"/>
</dbReference>
<accession>A0ACB9S106</accession>
<gene>
    <name evidence="1" type="ORF">MLD38_009354</name>
</gene>
<protein>
    <submittedName>
        <fullName evidence="1">Uncharacterized protein</fullName>
    </submittedName>
</protein>
<sequence>MFREDLRTITSLPVSPCSSPMRQFGVTTNRSCYPSPPHPAFAPISYVASNYTVYPMTSSTKFALEPWIDTLNFSNATTSGSPKRAALI</sequence>
<reference evidence="2" key="1">
    <citation type="journal article" date="2023" name="Front. Plant Sci.">
        <title>Chromosomal-level genome assembly of Melastoma candidum provides insights into trichome evolution.</title>
        <authorList>
            <person name="Zhong Y."/>
            <person name="Wu W."/>
            <person name="Sun C."/>
            <person name="Zou P."/>
            <person name="Liu Y."/>
            <person name="Dai S."/>
            <person name="Zhou R."/>
        </authorList>
    </citation>
    <scope>NUCLEOTIDE SEQUENCE [LARGE SCALE GENOMIC DNA]</scope>
</reference>
<name>A0ACB9S106_9MYRT</name>
<dbReference type="EMBL" id="CM042882">
    <property type="protein sequence ID" value="KAI4383524.1"/>
    <property type="molecule type" value="Genomic_DNA"/>
</dbReference>
<keyword evidence="2" id="KW-1185">Reference proteome</keyword>
<comment type="caution">
    <text evidence="1">The sequence shown here is derived from an EMBL/GenBank/DDBJ whole genome shotgun (WGS) entry which is preliminary data.</text>
</comment>
<organism evidence="1 2">
    <name type="scientific">Melastoma candidum</name>
    <dbReference type="NCBI Taxonomy" id="119954"/>
    <lineage>
        <taxon>Eukaryota</taxon>
        <taxon>Viridiplantae</taxon>
        <taxon>Streptophyta</taxon>
        <taxon>Embryophyta</taxon>
        <taxon>Tracheophyta</taxon>
        <taxon>Spermatophyta</taxon>
        <taxon>Magnoliopsida</taxon>
        <taxon>eudicotyledons</taxon>
        <taxon>Gunneridae</taxon>
        <taxon>Pentapetalae</taxon>
        <taxon>rosids</taxon>
        <taxon>malvids</taxon>
        <taxon>Myrtales</taxon>
        <taxon>Melastomataceae</taxon>
        <taxon>Melastomatoideae</taxon>
        <taxon>Melastomateae</taxon>
        <taxon>Melastoma</taxon>
    </lineage>
</organism>